<dbReference type="EMBL" id="BMMK01000007">
    <property type="protein sequence ID" value="GGM48650.1"/>
    <property type="molecule type" value="Genomic_DNA"/>
</dbReference>
<feature type="region of interest" description="Disordered" evidence="1">
    <location>
        <begin position="33"/>
        <end position="66"/>
    </location>
</feature>
<protein>
    <submittedName>
        <fullName evidence="2">Uncharacterized protein</fullName>
    </submittedName>
</protein>
<reference evidence="2" key="2">
    <citation type="submission" date="2020-09" db="EMBL/GenBank/DDBJ databases">
        <authorList>
            <person name="Sun Q."/>
            <person name="Zhou Y."/>
        </authorList>
    </citation>
    <scope>NUCLEOTIDE SEQUENCE</scope>
    <source>
        <strain evidence="2">CGMCC 4.5737</strain>
    </source>
</reference>
<evidence type="ECO:0000313" key="3">
    <source>
        <dbReference type="Proteomes" id="UP000637578"/>
    </source>
</evidence>
<dbReference type="AlphaFoldDB" id="A0A8J3FTR7"/>
<name>A0A8J3FTR7_9PSEU</name>
<organism evidence="2 3">
    <name type="scientific">Longimycelium tulufanense</name>
    <dbReference type="NCBI Taxonomy" id="907463"/>
    <lineage>
        <taxon>Bacteria</taxon>
        <taxon>Bacillati</taxon>
        <taxon>Actinomycetota</taxon>
        <taxon>Actinomycetes</taxon>
        <taxon>Pseudonocardiales</taxon>
        <taxon>Pseudonocardiaceae</taxon>
        <taxon>Longimycelium</taxon>
    </lineage>
</organism>
<comment type="caution">
    <text evidence="2">The sequence shown here is derived from an EMBL/GenBank/DDBJ whole genome shotgun (WGS) entry which is preliminary data.</text>
</comment>
<dbReference type="Proteomes" id="UP000637578">
    <property type="component" value="Unassembled WGS sequence"/>
</dbReference>
<reference evidence="2" key="1">
    <citation type="journal article" date="2014" name="Int. J. Syst. Evol. Microbiol.">
        <title>Complete genome sequence of Corynebacterium casei LMG S-19264T (=DSM 44701T), isolated from a smear-ripened cheese.</title>
        <authorList>
            <consortium name="US DOE Joint Genome Institute (JGI-PGF)"/>
            <person name="Walter F."/>
            <person name="Albersmeier A."/>
            <person name="Kalinowski J."/>
            <person name="Ruckert C."/>
        </authorList>
    </citation>
    <scope>NUCLEOTIDE SEQUENCE</scope>
    <source>
        <strain evidence="2">CGMCC 4.5737</strain>
    </source>
</reference>
<feature type="compositionally biased region" description="Basic and acidic residues" evidence="1">
    <location>
        <begin position="33"/>
        <end position="42"/>
    </location>
</feature>
<evidence type="ECO:0000256" key="1">
    <source>
        <dbReference type="SAM" id="MobiDB-lite"/>
    </source>
</evidence>
<sequence>MLMETSATIADGGGGVTPSLISGTSRMFLADAEKERLPDRGRSCVAETRSSMPSGFGRGHTAHRALPIARNPRARIGLSLRNHLTGADVTRALVNPSTTFSD</sequence>
<accession>A0A8J3FTR7</accession>
<keyword evidence="3" id="KW-1185">Reference proteome</keyword>
<evidence type="ECO:0000313" key="2">
    <source>
        <dbReference type="EMBL" id="GGM48650.1"/>
    </source>
</evidence>
<proteinExistence type="predicted"/>
<gene>
    <name evidence="2" type="ORF">GCM10012275_19470</name>
</gene>